<feature type="domain" description="D-isomer specific 2-hydroxyacid dehydrogenase NAD-binding" evidence="6">
    <location>
        <begin position="118"/>
        <end position="290"/>
    </location>
</feature>
<evidence type="ECO:0000259" key="5">
    <source>
        <dbReference type="Pfam" id="PF00389"/>
    </source>
</evidence>
<feature type="domain" description="D-isomer specific 2-hydroxyacid dehydrogenase catalytic" evidence="5">
    <location>
        <begin position="29"/>
        <end position="321"/>
    </location>
</feature>
<dbReference type="InterPro" id="IPR006140">
    <property type="entry name" value="D-isomer_DH_NAD-bd"/>
</dbReference>
<keyword evidence="1" id="KW-0521">NADP</keyword>
<dbReference type="Pfam" id="PF02826">
    <property type="entry name" value="2-Hacid_dh_C"/>
    <property type="match status" value="1"/>
</dbReference>
<organism evidence="7 8">
    <name type="scientific">Ancylobacter mangrovi</name>
    <dbReference type="NCBI Taxonomy" id="2972472"/>
    <lineage>
        <taxon>Bacteria</taxon>
        <taxon>Pseudomonadati</taxon>
        <taxon>Pseudomonadota</taxon>
        <taxon>Alphaproteobacteria</taxon>
        <taxon>Hyphomicrobiales</taxon>
        <taxon>Xanthobacteraceae</taxon>
        <taxon>Ancylobacter</taxon>
    </lineage>
</organism>
<keyword evidence="2 4" id="KW-0560">Oxidoreductase</keyword>
<dbReference type="SUPFAM" id="SSF51735">
    <property type="entry name" value="NAD(P)-binding Rossmann-fold domains"/>
    <property type="match status" value="1"/>
</dbReference>
<comment type="caution">
    <text evidence="7">The sequence shown here is derived from an EMBL/GenBank/DDBJ whole genome shotgun (WGS) entry which is preliminary data.</text>
</comment>
<keyword evidence="8" id="KW-1185">Reference proteome</keyword>
<dbReference type="CDD" id="cd12156">
    <property type="entry name" value="HPPR"/>
    <property type="match status" value="1"/>
</dbReference>
<keyword evidence="3" id="KW-0520">NAD</keyword>
<dbReference type="Gene3D" id="3.40.50.720">
    <property type="entry name" value="NAD(P)-binding Rossmann-like Domain"/>
    <property type="match status" value="2"/>
</dbReference>
<proteinExistence type="inferred from homology"/>
<dbReference type="SUPFAM" id="SSF52283">
    <property type="entry name" value="Formate/glycerate dehydrogenase catalytic domain-like"/>
    <property type="match status" value="1"/>
</dbReference>
<dbReference type="InterPro" id="IPR029752">
    <property type="entry name" value="D-isomer_DH_CS1"/>
</dbReference>
<evidence type="ECO:0000256" key="1">
    <source>
        <dbReference type="ARBA" id="ARBA00022857"/>
    </source>
</evidence>
<dbReference type="GO" id="GO:0016618">
    <property type="term" value="F:hydroxypyruvate reductase [NAD(P)H] activity"/>
    <property type="evidence" value="ECO:0007669"/>
    <property type="project" value="TreeGrafter"/>
</dbReference>
<dbReference type="RefSeq" id="WP_258734594.1">
    <property type="nucleotide sequence ID" value="NZ_JANTHZ010000012.1"/>
</dbReference>
<reference evidence="7" key="1">
    <citation type="submission" date="2022-08" db="EMBL/GenBank/DDBJ databases">
        <authorList>
            <person name="Li F."/>
        </authorList>
    </citation>
    <scope>NUCLEOTIDE SEQUENCE</scope>
    <source>
        <strain evidence="7">MQZ15Z-1</strain>
    </source>
</reference>
<dbReference type="GO" id="GO:0051287">
    <property type="term" value="F:NAD binding"/>
    <property type="evidence" value="ECO:0007669"/>
    <property type="project" value="InterPro"/>
</dbReference>
<dbReference type="Proteomes" id="UP001151088">
    <property type="component" value="Unassembled WGS sequence"/>
</dbReference>
<gene>
    <name evidence="7" type="ORF">NVS89_20350</name>
</gene>
<dbReference type="InterPro" id="IPR036291">
    <property type="entry name" value="NAD(P)-bd_dom_sf"/>
</dbReference>
<dbReference type="PANTHER" id="PTHR10996:SF178">
    <property type="entry name" value="2-HYDROXYACID DEHYDROGENASE YGL185C-RELATED"/>
    <property type="match status" value="1"/>
</dbReference>
<dbReference type="InterPro" id="IPR050223">
    <property type="entry name" value="D-isomer_2-hydroxyacid_DH"/>
</dbReference>
<evidence type="ECO:0000256" key="2">
    <source>
        <dbReference type="ARBA" id="ARBA00023002"/>
    </source>
</evidence>
<protein>
    <submittedName>
        <fullName evidence="7">2-hydroxyacid dehydrogenase</fullName>
    </submittedName>
</protein>
<name>A0A9X2PHZ4_9HYPH</name>
<dbReference type="EMBL" id="JANTHZ010000012">
    <property type="protein sequence ID" value="MCS0497446.1"/>
    <property type="molecule type" value="Genomic_DNA"/>
</dbReference>
<dbReference type="Pfam" id="PF00389">
    <property type="entry name" value="2-Hacid_dh"/>
    <property type="match status" value="1"/>
</dbReference>
<dbReference type="FunFam" id="3.40.50.720:FF:000213">
    <property type="entry name" value="Putative 2-hydroxyacid dehydrogenase"/>
    <property type="match status" value="1"/>
</dbReference>
<accession>A0A9X2PHZ4</accession>
<evidence type="ECO:0000259" key="6">
    <source>
        <dbReference type="Pfam" id="PF02826"/>
    </source>
</evidence>
<evidence type="ECO:0000256" key="4">
    <source>
        <dbReference type="RuleBase" id="RU003719"/>
    </source>
</evidence>
<evidence type="ECO:0000313" key="8">
    <source>
        <dbReference type="Proteomes" id="UP001151088"/>
    </source>
</evidence>
<dbReference type="PANTHER" id="PTHR10996">
    <property type="entry name" value="2-HYDROXYACID DEHYDROGENASE-RELATED"/>
    <property type="match status" value="1"/>
</dbReference>
<evidence type="ECO:0000313" key="7">
    <source>
        <dbReference type="EMBL" id="MCS0497446.1"/>
    </source>
</evidence>
<comment type="similarity">
    <text evidence="4">Belongs to the D-isomer specific 2-hydroxyacid dehydrogenase family.</text>
</comment>
<dbReference type="GO" id="GO:0030267">
    <property type="term" value="F:glyoxylate reductase (NADPH) activity"/>
    <property type="evidence" value="ECO:0007669"/>
    <property type="project" value="TreeGrafter"/>
</dbReference>
<sequence>MSATDSRPELLQTGPMMPMIEAQLTERFTVHRLDGADPEAVLAQAGPRIRAVATGVGSTAGGKRRVTGDLLARLPKVEIVANFGVGYDAVDTDAAAGRGIVVTNTPGVLDDEVADLSVALLLATIRRLPQAERHLRAGLWPKGGFPLTPTLRDRTIGIVGMGRIGRAIARRLEGFGRPIVYHSRRPVADVPYRHYPSLVEMARDADALIVIVPGGPETNNMINAEVLAALGPAGTLINVARGSVVDEPALIKALAEGTIASAGLDVFADEPNVPEALIAMDNVVLLPHVASATHVTRNAMGQLVVDNLAAWFEGRPPLTPVPETPVPARV</sequence>
<dbReference type="GO" id="GO:0005829">
    <property type="term" value="C:cytosol"/>
    <property type="evidence" value="ECO:0007669"/>
    <property type="project" value="TreeGrafter"/>
</dbReference>
<dbReference type="InterPro" id="IPR006139">
    <property type="entry name" value="D-isomer_2_OHA_DH_cat_dom"/>
</dbReference>
<evidence type="ECO:0000256" key="3">
    <source>
        <dbReference type="ARBA" id="ARBA00023027"/>
    </source>
</evidence>
<dbReference type="AlphaFoldDB" id="A0A9X2PHZ4"/>
<dbReference type="PROSITE" id="PS00065">
    <property type="entry name" value="D_2_HYDROXYACID_DH_1"/>
    <property type="match status" value="1"/>
</dbReference>